<evidence type="ECO:0000259" key="3">
    <source>
        <dbReference type="SMART" id="SM01269"/>
    </source>
</evidence>
<dbReference type="SMART" id="SM01269">
    <property type="entry name" value="Lipid_DES"/>
    <property type="match status" value="1"/>
</dbReference>
<dbReference type="GO" id="GO:0016020">
    <property type="term" value="C:membrane"/>
    <property type="evidence" value="ECO:0007669"/>
    <property type="project" value="GOC"/>
</dbReference>
<name>D2VDP7_NAEGR</name>
<dbReference type="STRING" id="5762.D2VDP7"/>
<organism evidence="5">
    <name type="scientific">Naegleria gruberi</name>
    <name type="common">Amoeba</name>
    <dbReference type="NCBI Taxonomy" id="5762"/>
    <lineage>
        <taxon>Eukaryota</taxon>
        <taxon>Discoba</taxon>
        <taxon>Heterolobosea</taxon>
        <taxon>Tetramitia</taxon>
        <taxon>Eutetramitia</taxon>
        <taxon>Vahlkampfiidae</taxon>
        <taxon>Naegleria</taxon>
    </lineage>
</organism>
<dbReference type="GO" id="GO:0046513">
    <property type="term" value="P:ceramide biosynthetic process"/>
    <property type="evidence" value="ECO:0007669"/>
    <property type="project" value="TreeGrafter"/>
</dbReference>
<dbReference type="PANTHER" id="PTHR12879:SF8">
    <property type="entry name" value="SPHINGOLIPID DELTA(4)-DESATURASE DES1"/>
    <property type="match status" value="1"/>
</dbReference>
<gene>
    <name evidence="4" type="ORF">NAEGRDRAFT_33242</name>
</gene>
<evidence type="ECO:0000313" key="4">
    <source>
        <dbReference type="EMBL" id="EFC45039.1"/>
    </source>
</evidence>
<evidence type="ECO:0000256" key="2">
    <source>
        <dbReference type="SAM" id="Phobius"/>
    </source>
</evidence>
<dbReference type="GeneID" id="8850257"/>
<dbReference type="Pfam" id="PF00487">
    <property type="entry name" value="FA_desaturase"/>
    <property type="match status" value="1"/>
</dbReference>
<feature type="compositionally biased region" description="Low complexity" evidence="1">
    <location>
        <begin position="1"/>
        <end position="13"/>
    </location>
</feature>
<feature type="domain" description="Sphingolipid delta4-desaturase N-terminal" evidence="3">
    <location>
        <begin position="32"/>
        <end position="70"/>
    </location>
</feature>
<dbReference type="GO" id="GO:0042284">
    <property type="term" value="F:sphingolipid delta-4 desaturase activity"/>
    <property type="evidence" value="ECO:0007669"/>
    <property type="project" value="TreeGrafter"/>
</dbReference>
<dbReference type="KEGG" id="ngr:NAEGRDRAFT_33242"/>
<evidence type="ECO:0000313" key="5">
    <source>
        <dbReference type="Proteomes" id="UP000006671"/>
    </source>
</evidence>
<keyword evidence="2" id="KW-0472">Membrane</keyword>
<dbReference type="AlphaFoldDB" id="D2VDP7"/>
<accession>D2VDP7</accession>
<proteinExistence type="predicted"/>
<feature type="transmembrane region" description="Helical" evidence="2">
    <location>
        <begin position="229"/>
        <end position="247"/>
    </location>
</feature>
<feature type="transmembrane region" description="Helical" evidence="2">
    <location>
        <begin position="131"/>
        <end position="149"/>
    </location>
</feature>
<feature type="transmembrane region" description="Helical" evidence="2">
    <location>
        <begin position="100"/>
        <end position="119"/>
    </location>
</feature>
<dbReference type="PANTHER" id="PTHR12879">
    <property type="entry name" value="SPHINGOLIPID DELTA 4 DESATURASE/C-4 HYDROXYLASE PROTEIN DES2"/>
    <property type="match status" value="1"/>
</dbReference>
<dbReference type="InParanoid" id="D2VDP7"/>
<dbReference type="EMBL" id="GG738865">
    <property type="protein sequence ID" value="EFC45039.1"/>
    <property type="molecule type" value="Genomic_DNA"/>
</dbReference>
<dbReference type="InterPro" id="IPR013866">
    <property type="entry name" value="Sphingolipid_d4-desaturase_N"/>
</dbReference>
<dbReference type="VEuPathDB" id="AmoebaDB:NAEGRDRAFT_33242"/>
<sequence>MRASSTSSTPSTPAIEKVPSQDAYSTIEPDLLNRNDFVWTNKEEPHLRRKYEMLKKYPQIEKLFGYDPETKWQCIFFVLLHFLICYLVKDRSWWLLIPTAWLIGGAFVQSMTVAIHEITHGMCFEKLEHNYYFAIFCNLSMGIPSAMTFKRYHSEHHLYLGVPGLDADITTKYEGRYVRGPIMKILHIIFLGLIYGIKPLLVSPKVPNKWEILNIVVTLTFDSVLVMMWGYRALVYCLIATLFGLGLHPLSGHFISEHWLTKTGQETYSYYGPANWFMFNVGYHNEHHDFPRIPCTKLPLLRHIAPEYYGFEDVIGMKREGDNSNDKYSSEVQEMYHLDSWSGVLWNYITTDGYNPFVRKVRTVEDHKKARKDWYSRGYTEHACSNEENQS</sequence>
<dbReference type="RefSeq" id="XP_002677783.1">
    <property type="nucleotide sequence ID" value="XM_002677737.1"/>
</dbReference>
<dbReference type="OrthoDB" id="200948at2759"/>
<feature type="transmembrane region" description="Helical" evidence="2">
    <location>
        <begin position="182"/>
        <end position="201"/>
    </location>
</feature>
<feature type="region of interest" description="Disordered" evidence="1">
    <location>
        <begin position="1"/>
        <end position="20"/>
    </location>
</feature>
<dbReference type="eggNOG" id="KOG2987">
    <property type="taxonomic scope" value="Eukaryota"/>
</dbReference>
<keyword evidence="5" id="KW-1185">Reference proteome</keyword>
<dbReference type="Pfam" id="PF08557">
    <property type="entry name" value="Lipid_DES"/>
    <property type="match status" value="1"/>
</dbReference>
<dbReference type="OMA" id="FEGWLFC"/>
<dbReference type="FunCoup" id="D2VDP7">
    <property type="interactions" value="81"/>
</dbReference>
<dbReference type="InterPro" id="IPR005804">
    <property type="entry name" value="FA_desaturase_dom"/>
</dbReference>
<protein>
    <submittedName>
        <fullName evidence="4">Predicted protein</fullName>
    </submittedName>
</protein>
<keyword evidence="2" id="KW-1133">Transmembrane helix</keyword>
<keyword evidence="2" id="KW-0812">Transmembrane</keyword>
<reference evidence="4 5" key="1">
    <citation type="journal article" date="2010" name="Cell">
        <title>The genome of Naegleria gruberi illuminates early eukaryotic versatility.</title>
        <authorList>
            <person name="Fritz-Laylin L.K."/>
            <person name="Prochnik S.E."/>
            <person name="Ginger M.L."/>
            <person name="Dacks J.B."/>
            <person name="Carpenter M.L."/>
            <person name="Field M.C."/>
            <person name="Kuo A."/>
            <person name="Paredez A."/>
            <person name="Chapman J."/>
            <person name="Pham J."/>
            <person name="Shu S."/>
            <person name="Neupane R."/>
            <person name="Cipriano M."/>
            <person name="Mancuso J."/>
            <person name="Tu H."/>
            <person name="Salamov A."/>
            <person name="Lindquist E."/>
            <person name="Shapiro H."/>
            <person name="Lucas S."/>
            <person name="Grigoriev I.V."/>
            <person name="Cande W.Z."/>
            <person name="Fulton C."/>
            <person name="Rokhsar D.S."/>
            <person name="Dawson S.C."/>
        </authorList>
    </citation>
    <scope>NUCLEOTIDE SEQUENCE [LARGE SCALE GENOMIC DNA]</scope>
    <source>
        <strain evidence="4 5">NEG-M</strain>
    </source>
</reference>
<evidence type="ECO:0000256" key="1">
    <source>
        <dbReference type="SAM" id="MobiDB-lite"/>
    </source>
</evidence>
<dbReference type="Proteomes" id="UP000006671">
    <property type="component" value="Unassembled WGS sequence"/>
</dbReference>